<feature type="compositionally biased region" description="Basic and acidic residues" evidence="1">
    <location>
        <begin position="7"/>
        <end position="22"/>
    </location>
</feature>
<evidence type="ECO:0000313" key="3">
    <source>
        <dbReference type="Proteomes" id="UP001501842"/>
    </source>
</evidence>
<organism evidence="2 3">
    <name type="scientific">Actinocorallia aurantiaca</name>
    <dbReference type="NCBI Taxonomy" id="46204"/>
    <lineage>
        <taxon>Bacteria</taxon>
        <taxon>Bacillati</taxon>
        <taxon>Actinomycetota</taxon>
        <taxon>Actinomycetes</taxon>
        <taxon>Streptosporangiales</taxon>
        <taxon>Thermomonosporaceae</taxon>
        <taxon>Actinocorallia</taxon>
    </lineage>
</organism>
<dbReference type="EMBL" id="BAAATZ010000016">
    <property type="protein sequence ID" value="GAA2729781.1"/>
    <property type="molecule type" value="Genomic_DNA"/>
</dbReference>
<protein>
    <submittedName>
        <fullName evidence="2">Uncharacterized protein</fullName>
    </submittedName>
</protein>
<sequence>MHTGEGAVHHPEDAGYDGDRPGLNRAVASGTRVRGRVVDEQDVVAAACTLLERASSAGGGSQAKAAVSSIAMSDSAAAWAS</sequence>
<accession>A0ABP6GR67</accession>
<reference evidence="3" key="1">
    <citation type="journal article" date="2019" name="Int. J. Syst. Evol. Microbiol.">
        <title>The Global Catalogue of Microorganisms (GCM) 10K type strain sequencing project: providing services to taxonomists for standard genome sequencing and annotation.</title>
        <authorList>
            <consortium name="The Broad Institute Genomics Platform"/>
            <consortium name="The Broad Institute Genome Sequencing Center for Infectious Disease"/>
            <person name="Wu L."/>
            <person name="Ma J."/>
        </authorList>
    </citation>
    <scope>NUCLEOTIDE SEQUENCE [LARGE SCALE GENOMIC DNA]</scope>
    <source>
        <strain evidence="3">JCM 8201</strain>
    </source>
</reference>
<evidence type="ECO:0000256" key="1">
    <source>
        <dbReference type="SAM" id="MobiDB-lite"/>
    </source>
</evidence>
<evidence type="ECO:0000313" key="2">
    <source>
        <dbReference type="EMBL" id="GAA2729781.1"/>
    </source>
</evidence>
<gene>
    <name evidence="2" type="ORF">GCM10010439_41150</name>
</gene>
<proteinExistence type="predicted"/>
<name>A0ABP6GR67_9ACTN</name>
<keyword evidence="3" id="KW-1185">Reference proteome</keyword>
<comment type="caution">
    <text evidence="2">The sequence shown here is derived from an EMBL/GenBank/DDBJ whole genome shotgun (WGS) entry which is preliminary data.</text>
</comment>
<feature type="region of interest" description="Disordered" evidence="1">
    <location>
        <begin position="1"/>
        <end position="23"/>
    </location>
</feature>
<dbReference type="Proteomes" id="UP001501842">
    <property type="component" value="Unassembled WGS sequence"/>
</dbReference>